<sequence length="784" mass="88121">MGLPSCMRRTTQIRMSRNGLPRHAASYQAVGRIMGTHPCLAESCSQSKETEEWSSDTQLDSSLLQKVVGGIVTAVNISENEANQVLALVAKDHRSQTARQWHADMDSGFQQSNANPRQIANLAVAIALMITKSRRRENASKSELAFVWNLVCNAMQNQAMHRAGLSVNRSAQGFLAIPLCSVIKDGNIDILFRVHVWLPDGQRGAPGFDIHSHQPFAQSWVLAGQGTDYAYDVKPVATFDDATHARYALAWTSGANLDSKYKTHQTYSKVVNTGDFMRADIGRVASHGRDMSYSISAGSFHSSKVAPDGLHATLFLFDGSQGFVRDAPVLGPAEAEEHVQIRDAAGITSSALSGLVDSVRRWEDCLLKSQYHAQRAEWLQGFSALKEAQSLCEADMDLAHMAKYRQAVIDRLRILLQSHALSDSEEVVEWRYLYGRALLLNGDCEDALAQFNHFDGTTPAIAFSRVPSEQNRERLRYLTTAGADFERVDRHGCSALDYAIMNSDFAAEKIIVTALRDRLEQRASGEIHQRLREARLRKHFREIFREILRPMLIGGEVESMTKVRSAYSEVLLRDPAKYRAFDAFKYVKYSELLEHGRFPRSNAGLAQSYRPGHSAENYFLFFSYRWVNPDPWAQEPDDEENTQYKRVLQAIAQFLTVHPHIEPEKIGVWIDFACIDQEHPECGIAALPLLLAQCDAVISLVDDRYYDRAWCSVEVMMIHTLRKAYGVHQWYEFAVPAPGSVDCAASPLRAGPECVQVALTSKLLRYEEDRPKILFLERQSKLLC</sequence>
<proteinExistence type="predicted"/>
<dbReference type="Proteomes" id="UP000073492">
    <property type="component" value="Unassembled WGS sequence"/>
</dbReference>
<evidence type="ECO:0000313" key="2">
    <source>
        <dbReference type="Proteomes" id="UP000073492"/>
    </source>
</evidence>
<dbReference type="EMBL" id="LFZO01000149">
    <property type="protein sequence ID" value="KXT12511.1"/>
    <property type="molecule type" value="Genomic_DNA"/>
</dbReference>
<comment type="caution">
    <text evidence="1">The sequence shown here is derived from an EMBL/GenBank/DDBJ whole genome shotgun (WGS) entry which is preliminary data.</text>
</comment>
<organism evidence="1 2">
    <name type="scientific">Pseudocercospora musae</name>
    <dbReference type="NCBI Taxonomy" id="113226"/>
    <lineage>
        <taxon>Eukaryota</taxon>
        <taxon>Fungi</taxon>
        <taxon>Dikarya</taxon>
        <taxon>Ascomycota</taxon>
        <taxon>Pezizomycotina</taxon>
        <taxon>Dothideomycetes</taxon>
        <taxon>Dothideomycetidae</taxon>
        <taxon>Mycosphaerellales</taxon>
        <taxon>Mycosphaerellaceae</taxon>
        <taxon>Pseudocercospora</taxon>
    </lineage>
</organism>
<gene>
    <name evidence="1" type="ORF">AC579_10349</name>
</gene>
<accession>A0A139ICT4</accession>
<keyword evidence="2" id="KW-1185">Reference proteome</keyword>
<name>A0A139ICT4_9PEZI</name>
<evidence type="ECO:0008006" key="3">
    <source>
        <dbReference type="Google" id="ProtNLM"/>
    </source>
</evidence>
<reference evidence="1 2" key="1">
    <citation type="submission" date="2015-07" db="EMBL/GenBank/DDBJ databases">
        <title>Comparative genomics of the Sigatoka disease complex on banana suggests a link between parallel evolutionary changes in Pseudocercospora fijiensis and Pseudocercospora eumusae and increased virulence on the banana host.</title>
        <authorList>
            <person name="Chang T.-C."/>
            <person name="Salvucci A."/>
            <person name="Crous P.W."/>
            <person name="Stergiopoulos I."/>
        </authorList>
    </citation>
    <scope>NUCLEOTIDE SEQUENCE [LARGE SCALE GENOMIC DNA]</scope>
    <source>
        <strain evidence="1 2">CBS 116634</strain>
    </source>
</reference>
<dbReference type="OrthoDB" id="423576at2759"/>
<protein>
    <recommendedName>
        <fullName evidence="3">Heterokaryon incompatibility domain-containing protein</fullName>
    </recommendedName>
</protein>
<evidence type="ECO:0000313" key="1">
    <source>
        <dbReference type="EMBL" id="KXT12511.1"/>
    </source>
</evidence>
<dbReference type="AlphaFoldDB" id="A0A139ICT4"/>